<dbReference type="Proteomes" id="UP000500767">
    <property type="component" value="Chromosome"/>
</dbReference>
<keyword evidence="5" id="KW-0410">Iron transport</keyword>
<reference evidence="19 20" key="1">
    <citation type="journal article" date="2014" name="World J. Microbiol. Biotechnol.">
        <title>Biodiversity and physiological characteristics of Antarctic and Arctic lichens-associated bacteria.</title>
        <authorList>
            <person name="Lee Y.M."/>
            <person name="Kim E.H."/>
            <person name="Lee H.K."/>
            <person name="Hong S.G."/>
        </authorList>
    </citation>
    <scope>NUCLEOTIDE SEQUENCE [LARGE SCALE GENOMIC DNA]</scope>
    <source>
        <strain evidence="19 20">PAMC 26569</strain>
    </source>
</reference>
<comment type="subcellular location">
    <subcellularLocation>
        <location evidence="1 14">Cell outer membrane</location>
        <topology evidence="1 14">Multi-pass membrane protein</topology>
    </subcellularLocation>
</comment>
<keyword evidence="20" id="KW-1185">Reference proteome</keyword>
<dbReference type="SUPFAM" id="SSF56935">
    <property type="entry name" value="Porins"/>
    <property type="match status" value="1"/>
</dbReference>
<gene>
    <name evidence="19" type="ORF">HN018_16720</name>
</gene>
<evidence type="ECO:0000313" key="19">
    <source>
        <dbReference type="EMBL" id="QKE91460.1"/>
    </source>
</evidence>
<evidence type="ECO:0000259" key="17">
    <source>
        <dbReference type="Pfam" id="PF00593"/>
    </source>
</evidence>
<accession>A0A6M8HSZ0</accession>
<keyword evidence="7 16" id="KW-0732">Signal</keyword>
<evidence type="ECO:0000256" key="14">
    <source>
        <dbReference type="PROSITE-ProRule" id="PRU01360"/>
    </source>
</evidence>
<feature type="signal peptide" evidence="16">
    <location>
        <begin position="1"/>
        <end position="29"/>
    </location>
</feature>
<dbReference type="PROSITE" id="PS52016">
    <property type="entry name" value="TONB_DEPENDENT_REC_3"/>
    <property type="match status" value="1"/>
</dbReference>
<dbReference type="EMBL" id="CP053708">
    <property type="protein sequence ID" value="QKE91460.1"/>
    <property type="molecule type" value="Genomic_DNA"/>
</dbReference>
<keyword evidence="8" id="KW-0408">Iron</keyword>
<protein>
    <submittedName>
        <fullName evidence="19">TonB-dependent siderophore receptor</fullName>
    </submittedName>
</protein>
<evidence type="ECO:0000256" key="7">
    <source>
        <dbReference type="ARBA" id="ARBA00022729"/>
    </source>
</evidence>
<dbReference type="PANTHER" id="PTHR32552">
    <property type="entry name" value="FERRICHROME IRON RECEPTOR-RELATED"/>
    <property type="match status" value="1"/>
</dbReference>
<keyword evidence="6 14" id="KW-0812">Transmembrane</keyword>
<dbReference type="KEGG" id="lck:HN018_16720"/>
<keyword evidence="3 14" id="KW-0813">Transport</keyword>
<dbReference type="RefSeq" id="WP_171833013.1">
    <property type="nucleotide sequence ID" value="NZ_CP053708.1"/>
</dbReference>
<evidence type="ECO:0000256" key="12">
    <source>
        <dbReference type="ARBA" id="ARBA00023170"/>
    </source>
</evidence>
<feature type="chain" id="PRO_5026703444" evidence="16">
    <location>
        <begin position="30"/>
        <end position="734"/>
    </location>
</feature>
<dbReference type="PANTHER" id="PTHR32552:SF68">
    <property type="entry name" value="FERRICHROME OUTER MEMBRANE TRANSPORTER_PHAGE RECEPTOR"/>
    <property type="match status" value="1"/>
</dbReference>
<keyword evidence="9" id="KW-0406">Ion transport</keyword>
<organism evidence="19 20">
    <name type="scientific">Lichenicola cladoniae</name>
    <dbReference type="NCBI Taxonomy" id="1484109"/>
    <lineage>
        <taxon>Bacteria</taxon>
        <taxon>Pseudomonadati</taxon>
        <taxon>Pseudomonadota</taxon>
        <taxon>Alphaproteobacteria</taxon>
        <taxon>Acetobacterales</taxon>
        <taxon>Acetobacteraceae</taxon>
        <taxon>Lichenicola</taxon>
    </lineage>
</organism>
<evidence type="ECO:0000259" key="18">
    <source>
        <dbReference type="Pfam" id="PF07715"/>
    </source>
</evidence>
<dbReference type="InterPro" id="IPR037066">
    <property type="entry name" value="Plug_dom_sf"/>
</dbReference>
<dbReference type="AlphaFoldDB" id="A0A6M8HSZ0"/>
<dbReference type="Gene3D" id="2.170.130.10">
    <property type="entry name" value="TonB-dependent receptor, plug domain"/>
    <property type="match status" value="1"/>
</dbReference>
<evidence type="ECO:0000256" key="8">
    <source>
        <dbReference type="ARBA" id="ARBA00023004"/>
    </source>
</evidence>
<dbReference type="InterPro" id="IPR000531">
    <property type="entry name" value="Beta-barrel_TonB"/>
</dbReference>
<dbReference type="FunFam" id="2.170.130.10:FF:000001">
    <property type="entry name" value="Catecholate siderophore TonB-dependent receptor"/>
    <property type="match status" value="1"/>
</dbReference>
<dbReference type="GO" id="GO:0015891">
    <property type="term" value="P:siderophore transport"/>
    <property type="evidence" value="ECO:0007669"/>
    <property type="project" value="InterPro"/>
</dbReference>
<evidence type="ECO:0000256" key="1">
    <source>
        <dbReference type="ARBA" id="ARBA00004571"/>
    </source>
</evidence>
<proteinExistence type="inferred from homology"/>
<dbReference type="Gene3D" id="2.40.170.20">
    <property type="entry name" value="TonB-dependent receptor, beta-barrel domain"/>
    <property type="match status" value="1"/>
</dbReference>
<comment type="similarity">
    <text evidence="2 14 15">Belongs to the TonB-dependent receptor family.</text>
</comment>
<evidence type="ECO:0000256" key="11">
    <source>
        <dbReference type="ARBA" id="ARBA00023136"/>
    </source>
</evidence>
<feature type="domain" description="TonB-dependent receptor plug" evidence="18">
    <location>
        <begin position="80"/>
        <end position="185"/>
    </location>
</feature>
<evidence type="ECO:0000256" key="9">
    <source>
        <dbReference type="ARBA" id="ARBA00023065"/>
    </source>
</evidence>
<dbReference type="GO" id="GO:0009279">
    <property type="term" value="C:cell outer membrane"/>
    <property type="evidence" value="ECO:0007669"/>
    <property type="project" value="UniProtKB-SubCell"/>
</dbReference>
<evidence type="ECO:0000256" key="5">
    <source>
        <dbReference type="ARBA" id="ARBA00022496"/>
    </source>
</evidence>
<keyword evidence="12 19" id="KW-0675">Receptor</keyword>
<dbReference type="FunFam" id="2.40.170.20:FF:000005">
    <property type="entry name" value="TonB-dependent siderophore receptor"/>
    <property type="match status" value="1"/>
</dbReference>
<sequence length="734" mass="79638">MQDRPGRQPGRRTLLRSLMLSTAALPLVAYPVAAQDAPQAAASGTSGAAPEIVSVIGHGSRRNGFVPKGSNAATKTDTPLIDTPQAVSVVTRAQMDQQNARTLGEALRYTSGIASENRGFSTRYDQISIRGFNAVDGIDEFLDGLKLFNGAFYATQQIDPFLLERVDVLKGPPSVLYGQASPGGVVVLTSKLPVLDPIHMLSIEGGTFGYVRGTADFGGALDKSGHFLYRLAATGTTSGAQDEHTRSERYAVAPSVSWLADDQTTLTINGFYQHDPRGGGYGTVPLDGSILPNRNGEISENVYTGDNGFEKFDRSQASIGYQLEHHFNDDWTVRSVARYAQVGTDYRQVYGSGALEADDRTLDRSTAGSKEHYDTITLEEQILGHFDTGPLHHSMLAGVNWQNLRDGYNFYFGSAPSIDIFAPNSNQAIPSPSLTTVEGVTTNQEAIFAEDQIALGRLHLQIGGREDWSAIDTRNQLYQASSFNQFDRAFTWRAGILYAFPVGLSPYFNYARSFQPANSVDFSGHPFVPTKGEQYEVGLKFQPRDIDAFVTAALFHLTESHVLVADPDPAHLFASVQTGGIRSQGIELEAHANITRRLNIIAAYTYQDVSYESGSGALVGKRPTQIPAQYASLWGHYDIGDGRLAGLGFGAGVRYNGNTLADQTIESVTPNYTLVDAQIQYALGNALPSLKGALLQVTAQNLLDTRYVSSCYSASFGCFFGASRNVIGKLTYRW</sequence>
<evidence type="ECO:0000256" key="2">
    <source>
        <dbReference type="ARBA" id="ARBA00009810"/>
    </source>
</evidence>
<dbReference type="GO" id="GO:0015344">
    <property type="term" value="F:siderophore uptake transmembrane transporter activity"/>
    <property type="evidence" value="ECO:0007669"/>
    <property type="project" value="TreeGrafter"/>
</dbReference>
<evidence type="ECO:0000256" key="15">
    <source>
        <dbReference type="RuleBase" id="RU003357"/>
    </source>
</evidence>
<evidence type="ECO:0000256" key="3">
    <source>
        <dbReference type="ARBA" id="ARBA00022448"/>
    </source>
</evidence>
<dbReference type="InterPro" id="IPR010105">
    <property type="entry name" value="TonB_sidphr_rcpt"/>
</dbReference>
<evidence type="ECO:0000256" key="6">
    <source>
        <dbReference type="ARBA" id="ARBA00022692"/>
    </source>
</evidence>
<name>A0A6M8HSZ0_9PROT</name>
<dbReference type="GO" id="GO:0038023">
    <property type="term" value="F:signaling receptor activity"/>
    <property type="evidence" value="ECO:0007669"/>
    <property type="project" value="InterPro"/>
</dbReference>
<feature type="domain" description="TonB-dependent receptor-like beta-barrel" evidence="17">
    <location>
        <begin position="259"/>
        <end position="702"/>
    </location>
</feature>
<dbReference type="NCBIfam" id="TIGR01783">
    <property type="entry name" value="TonB-siderophor"/>
    <property type="match status" value="1"/>
</dbReference>
<dbReference type="InterPro" id="IPR036942">
    <property type="entry name" value="Beta-barrel_TonB_sf"/>
</dbReference>
<keyword evidence="10 15" id="KW-0798">TonB box</keyword>
<dbReference type="CDD" id="cd01347">
    <property type="entry name" value="ligand_gated_channel"/>
    <property type="match status" value="1"/>
</dbReference>
<dbReference type="Pfam" id="PF07715">
    <property type="entry name" value="Plug"/>
    <property type="match status" value="1"/>
</dbReference>
<evidence type="ECO:0000256" key="16">
    <source>
        <dbReference type="SAM" id="SignalP"/>
    </source>
</evidence>
<dbReference type="InterPro" id="IPR012910">
    <property type="entry name" value="Plug_dom"/>
</dbReference>
<dbReference type="Pfam" id="PF00593">
    <property type="entry name" value="TonB_dep_Rec_b-barrel"/>
    <property type="match status" value="1"/>
</dbReference>
<keyword evidence="11 14" id="KW-0472">Membrane</keyword>
<evidence type="ECO:0000256" key="4">
    <source>
        <dbReference type="ARBA" id="ARBA00022452"/>
    </source>
</evidence>
<dbReference type="PROSITE" id="PS51318">
    <property type="entry name" value="TAT"/>
    <property type="match status" value="1"/>
</dbReference>
<dbReference type="InterPro" id="IPR039426">
    <property type="entry name" value="TonB-dep_rcpt-like"/>
</dbReference>
<evidence type="ECO:0000256" key="13">
    <source>
        <dbReference type="ARBA" id="ARBA00023237"/>
    </source>
</evidence>
<keyword evidence="4 14" id="KW-1134">Transmembrane beta strand</keyword>
<evidence type="ECO:0000313" key="20">
    <source>
        <dbReference type="Proteomes" id="UP000500767"/>
    </source>
</evidence>
<keyword evidence="13 14" id="KW-0998">Cell outer membrane</keyword>
<evidence type="ECO:0000256" key="10">
    <source>
        <dbReference type="ARBA" id="ARBA00023077"/>
    </source>
</evidence>
<dbReference type="InterPro" id="IPR006311">
    <property type="entry name" value="TAT_signal"/>
</dbReference>